<feature type="compositionally biased region" description="Pro residues" evidence="11">
    <location>
        <begin position="630"/>
        <end position="642"/>
    </location>
</feature>
<feature type="domain" description="Trimeric autotransporter adhesin YadA-like head" evidence="14">
    <location>
        <begin position="1616"/>
        <end position="1642"/>
    </location>
</feature>
<evidence type="ECO:0000259" key="15">
    <source>
        <dbReference type="Pfam" id="PF05662"/>
    </source>
</evidence>
<dbReference type="Pfam" id="PF05662">
    <property type="entry name" value="YadA_stalk"/>
    <property type="match status" value="20"/>
</dbReference>
<feature type="compositionally biased region" description="Pro residues" evidence="11">
    <location>
        <begin position="1786"/>
        <end position="1798"/>
    </location>
</feature>
<feature type="domain" description="Trimeric autotransporter adhesin YadA-like head" evidence="14">
    <location>
        <begin position="2034"/>
        <end position="2060"/>
    </location>
</feature>
<evidence type="ECO:0000256" key="11">
    <source>
        <dbReference type="SAM" id="MobiDB-lite"/>
    </source>
</evidence>
<feature type="domain" description="Trimeric autotransporter adhesin YadA-like head" evidence="14">
    <location>
        <begin position="1216"/>
        <end position="1242"/>
    </location>
</feature>
<feature type="domain" description="Trimeric autotransporter adhesin YadA-like stalk" evidence="15">
    <location>
        <begin position="857"/>
        <end position="890"/>
    </location>
</feature>
<proteinExistence type="inferred from homology"/>
<feature type="domain" description="Trimeric autotransporter adhesin YadA-like head" evidence="14">
    <location>
        <begin position="469"/>
        <end position="491"/>
    </location>
</feature>
<feature type="domain" description="Trimeric autotransporter adhesin YadA-like stalk" evidence="15">
    <location>
        <begin position="1752"/>
        <end position="1778"/>
    </location>
</feature>
<feature type="domain" description="Trimeric autotransporter adhesin YadA-like head" evidence="14">
    <location>
        <begin position="1012"/>
        <end position="1036"/>
    </location>
</feature>
<feature type="domain" description="Trimeric autotransporter adhesin YadA-like stalk" evidence="15">
    <location>
        <begin position="1144"/>
        <end position="1170"/>
    </location>
</feature>
<feature type="domain" description="Trimeric autotransporter adhesin YadA-like stalk" evidence="15">
    <location>
        <begin position="1076"/>
        <end position="1112"/>
    </location>
</feature>
<evidence type="ECO:0000313" key="18">
    <source>
        <dbReference type="Proteomes" id="UP000190341"/>
    </source>
</evidence>
<feature type="domain" description="Trimeric autotransporter adhesin YadA-like stalk" evidence="15">
    <location>
        <begin position="1962"/>
        <end position="1988"/>
    </location>
</feature>
<feature type="domain" description="Trimeric autotransporter adhesin YadA-like stalk" evidence="15">
    <location>
        <begin position="2288"/>
        <end position="2321"/>
    </location>
</feature>
<reference evidence="17 18" key="1">
    <citation type="submission" date="2017-02" db="EMBL/GenBank/DDBJ databases">
        <authorList>
            <person name="Peterson S.W."/>
        </authorList>
    </citation>
    <scope>NUCLEOTIDE SEQUENCE [LARGE SCALE GENOMIC DNA]</scope>
    <source>
        <strain evidence="17 18">P15</strain>
    </source>
</reference>
<evidence type="ECO:0000256" key="3">
    <source>
        <dbReference type="ARBA" id="ARBA00005848"/>
    </source>
</evidence>
<dbReference type="GO" id="GO:0009986">
    <property type="term" value="C:cell surface"/>
    <property type="evidence" value="ECO:0007669"/>
    <property type="project" value="UniProtKB-SubCell"/>
</dbReference>
<feature type="domain" description="Trimeric autotransporter adhesin YadA-like head" evidence="14">
    <location>
        <begin position="1824"/>
        <end position="1850"/>
    </location>
</feature>
<feature type="domain" description="Trimeric autotransporter adhesin YadA-like head" evidence="14">
    <location>
        <begin position="410"/>
        <end position="436"/>
    </location>
</feature>
<feature type="domain" description="Trimeric autotransporter adhesin YadA-like stalk" evidence="15">
    <location>
        <begin position="1486"/>
        <end position="1525"/>
    </location>
</feature>
<evidence type="ECO:0000259" key="13">
    <source>
        <dbReference type="Pfam" id="PF03895"/>
    </source>
</evidence>
<evidence type="ECO:0000313" key="17">
    <source>
        <dbReference type="EMBL" id="SKC81468.1"/>
    </source>
</evidence>
<name>A0A1T5M0W6_9GAMM</name>
<evidence type="ECO:0000256" key="4">
    <source>
        <dbReference type="ARBA" id="ARBA00022448"/>
    </source>
</evidence>
<dbReference type="GO" id="GO:0009279">
    <property type="term" value="C:cell outer membrane"/>
    <property type="evidence" value="ECO:0007669"/>
    <property type="project" value="UniProtKB-SubCell"/>
</dbReference>
<accession>A0A1T5M0W6</accession>
<dbReference type="SUPFAM" id="SSF54523">
    <property type="entry name" value="Pili subunits"/>
    <property type="match status" value="1"/>
</dbReference>
<feature type="region of interest" description="Disordered" evidence="11">
    <location>
        <begin position="1774"/>
        <end position="1805"/>
    </location>
</feature>
<dbReference type="Gene3D" id="4.10.80.270">
    <property type="match status" value="1"/>
</dbReference>
<feature type="domain" description="Trimeric autotransporter adhesin YadA-like head" evidence="14">
    <location>
        <begin position="368"/>
        <end position="394"/>
    </location>
</feature>
<feature type="domain" description="Trimeric autotransporter adhesin YadA-like stalk" evidence="15">
    <location>
        <begin position="2163"/>
        <end position="2204"/>
    </location>
</feature>
<keyword evidence="5" id="KW-1134">Transmembrane beta strand</keyword>
<feature type="domain" description="Trimeric autotransporter adhesin YadA-like head" evidence="14">
    <location>
        <begin position="797"/>
        <end position="821"/>
    </location>
</feature>
<feature type="domain" description="Trimeric autotransporter adhesin YadA-like stalk" evidence="15">
    <location>
        <begin position="530"/>
        <end position="565"/>
    </location>
</feature>
<feature type="domain" description="Trimeric autotransporter adhesin YadA-like head" evidence="14">
    <location>
        <begin position="2257"/>
        <end position="2281"/>
    </location>
</feature>
<dbReference type="InterPro" id="IPR024973">
    <property type="entry name" value="ESPR"/>
</dbReference>
<keyword evidence="10" id="KW-0998">Cell outer membrane</keyword>
<feature type="compositionally biased region" description="Pro residues" evidence="11">
    <location>
        <begin position="1380"/>
        <end position="1392"/>
    </location>
</feature>
<keyword evidence="7" id="KW-0732">Signal</keyword>
<feature type="transmembrane region" description="Helical" evidence="12">
    <location>
        <begin position="33"/>
        <end position="54"/>
    </location>
</feature>
<dbReference type="SUPFAM" id="SSF101967">
    <property type="entry name" value="Adhesin YadA, collagen-binding domain"/>
    <property type="match status" value="12"/>
</dbReference>
<dbReference type="GO" id="GO:0015031">
    <property type="term" value="P:protein transport"/>
    <property type="evidence" value="ECO:0007669"/>
    <property type="project" value="UniProtKB-KW"/>
</dbReference>
<feature type="domain" description="Trimeric autotransporter adhesin YadA-like stalk" evidence="15">
    <location>
        <begin position="1280"/>
        <end position="1315"/>
    </location>
</feature>
<dbReference type="CDD" id="cd12820">
    <property type="entry name" value="LbR_YadA-like"/>
    <property type="match status" value="2"/>
</dbReference>
<dbReference type="STRING" id="428993.SAMN06296058_3518"/>
<dbReference type="Pfam" id="PF05658">
    <property type="entry name" value="YadA_head"/>
    <property type="match status" value="16"/>
</dbReference>
<feature type="domain" description="Trimeric autotransporter adhesin YadA-like stalk" evidence="15">
    <location>
        <begin position="2100"/>
        <end position="2131"/>
    </location>
</feature>
<feature type="domain" description="Trimeric autotransporter adhesin YadA-like stalk" evidence="15">
    <location>
        <begin position="732"/>
        <end position="766"/>
    </location>
</feature>
<keyword evidence="6 12" id="KW-0812">Transmembrane</keyword>
<evidence type="ECO:0000256" key="2">
    <source>
        <dbReference type="ARBA" id="ARBA00004442"/>
    </source>
</evidence>
<comment type="similarity">
    <text evidence="3">Belongs to the autotransporter-2 (AT-2) (TC 1.B.40) family.</text>
</comment>
<protein>
    <submittedName>
        <fullName evidence="17">Head domain of trimeric autotransporter adhesin</fullName>
    </submittedName>
</protein>
<dbReference type="InterPro" id="IPR045584">
    <property type="entry name" value="Pilin-like"/>
</dbReference>
<dbReference type="Proteomes" id="UP000190341">
    <property type="component" value="Unassembled WGS sequence"/>
</dbReference>
<evidence type="ECO:0000256" key="7">
    <source>
        <dbReference type="ARBA" id="ARBA00022729"/>
    </source>
</evidence>
<feature type="domain" description="Trimeric autotransporter adhesin YadA-like stalk" evidence="15">
    <location>
        <begin position="1346"/>
        <end position="1371"/>
    </location>
</feature>
<organism evidence="17 18">
    <name type="scientific">Pseudoxanthomonas indica</name>
    <dbReference type="NCBI Taxonomy" id="428993"/>
    <lineage>
        <taxon>Bacteria</taxon>
        <taxon>Pseudomonadati</taxon>
        <taxon>Pseudomonadota</taxon>
        <taxon>Gammaproteobacteria</taxon>
        <taxon>Lysobacterales</taxon>
        <taxon>Lysobacteraceae</taxon>
        <taxon>Pseudoxanthomonas</taxon>
    </lineage>
</organism>
<feature type="region of interest" description="Disordered" evidence="11">
    <location>
        <begin position="1370"/>
        <end position="1395"/>
    </location>
</feature>
<evidence type="ECO:0000256" key="5">
    <source>
        <dbReference type="ARBA" id="ARBA00022452"/>
    </source>
</evidence>
<feature type="domain" description="Trimeric autotransporter adhesin YadA-like head" evidence="14">
    <location>
        <begin position="829"/>
        <end position="849"/>
    </location>
</feature>
<feature type="domain" description="Trimeric autotransporter adhesin YadA-like head" evidence="14">
    <location>
        <begin position="668"/>
        <end position="694"/>
    </location>
</feature>
<feature type="region of interest" description="Disordered" evidence="11">
    <location>
        <begin position="620"/>
        <end position="643"/>
    </location>
</feature>
<keyword evidence="9 12" id="KW-0472">Membrane</keyword>
<dbReference type="InterPro" id="IPR005594">
    <property type="entry name" value="YadA_C"/>
</dbReference>
<evidence type="ECO:0000256" key="12">
    <source>
        <dbReference type="SAM" id="Phobius"/>
    </source>
</evidence>
<dbReference type="EMBL" id="FUZV01000002">
    <property type="protein sequence ID" value="SKC81468.1"/>
    <property type="molecule type" value="Genomic_DNA"/>
</dbReference>
<feature type="domain" description="Trimeric autotransporter adhesin YadA-like head" evidence="14">
    <location>
        <begin position="2235"/>
        <end position="2255"/>
    </location>
</feature>
<dbReference type="Gene3D" id="1.20.5.170">
    <property type="match status" value="3"/>
</dbReference>
<feature type="domain" description="Trimeric autotransporter adhesin YadA-like stalk" evidence="15">
    <location>
        <begin position="194"/>
        <end position="234"/>
    </location>
</feature>
<keyword evidence="12" id="KW-1133">Transmembrane helix</keyword>
<feature type="domain" description="Trimeric autotransporter adhesin YadA-like stalk" evidence="15">
    <location>
        <begin position="1680"/>
        <end position="1707"/>
    </location>
</feature>
<sequence length="2416" mass="237407">MNTVYRVVWSTELGQWVVASEFAKGRKKKSKTLPGAAVSASTLALVVAVGAGGMTVPSGPAMAAEAYLGLCNDGPEGVRIRSDNGVISNTNPDCVNQNASTGSAWQISSTNQMQDQVARIKADGAKLEIRGDAGINVVNNMSMQNNRITDLAPGVNGTDAANMNQLNNLSNDSLKWDSGKGAFSAAHGGVSPNKITDVADGTLAAGSKDAVNGNQLFTTNQNVTNLTTNITEGKIGLVQQAASGANITVGKDTNGTAVDFKGTAGERKLINVADGTVAASSKDAINGGQLYNVAGDTSDTYISNNGAGVKYARTNDTGLTADDAHASAAGATAVGYNAKATTADALALGRASQAAGISTVAAGGNAKASGLQGSAVGYNAQATSANTSALGFDAQATGSSSTALGASSRATATQSIAIGQAAQATKDRAAAIGRNAQATNTDSTAIGDSVKASGVSSSAFGSSALAQADYSVAIGNAAQATAVNSVALGTASTTTANLTAAAYKPNASSTLGGATAKGEVSVGSANNERRITNLAAGSADTDAVNVSQLKSLESKVGSGTGTDALAVHYDAAEKSKVTLAGTPSTDGGKTGGTTLSNVHQGAVTANSTDAINGAQMYALTGNPADQQPTIPDPNNPSGPQIPNPAYKGSGIRYFKANGKADDTDDAVATGTGAVAMGANAKATAANSVALGAGSTTTAVSTTAAFNPNASFTLVGATSKGEVSVGSANNERRITNLAAGASDTDAVNVSQLKALNSKVENITTPASSKYFKVVSVSNEAQATASESMALGGNTAARALNATAIGSNAVVDAANSTAIGFDAGVTSTSVTNAVALGAGSRADAADTVSVGRKNLFQRRITNVAAGVDGTDAVNKAQMDKAIADAKNAGSRRLLAVTPQAAAGAATDYLKVSSNVTAGLVTNAGSGTDTLAVGPGASAIGDNSVAVGTGATLGLGNSTAIGYGSGGTSVNITTVGYSATATANSDNATVIGFDATVDGAKNGVAIGSLAIAEIGESAVAIGTNATASKANSVALGSDSITSGNMATTAYVPTGTATGVVKGLTPYGQVSVGAAGKERRVTNVAAAAEDTDAVNLSQLKAVEAKVASGGGSGTDALAVHYDAAEKSKVTLAGTPSTDGGKTGGTTLSNVHQGAVTANSTDAINGAQMYALTGNPADQQPTIPDPNNPSGPQIPNPAYKGKGIRYFKANGKADDTDDAVATGTGAVAMGANAKATAANSVALGAGSTTTAINTTAAYNPNASFALAGATSKGEVSVGSANNERRITNLAAGSADTDAVNVSQLKSLESKVGSGTGTDALAVHYDAAEKSKVTLAGTASTDGGKTGGTTLSNVHQGAVTANSTDAINGAQMYALTGNPADQQPTIPDPSNPSGPQIPNPAYKGKGIRYFKADGKADDTDDAVATGSNAVAMGANAKATTANSVALGAGATTTETAANLATAGWLPTGSTYALQAPKAIGEVSVGSAGKERRVTNVAAGRVGTDAVNLSQLQAVDAKIASSGGGGGGGIDTGAVRYDGADKSIVTLQGAGSSDGGKTGGTTMTGLHQGNIAAGSTDAINGSQVYALTGNPAQQDPNNPGYKGKGIRYFKANGKADDTDDASATGTGAVAMGANAKATAANSVALGAGSTTTAINTTAAYNPYASFALAGATSKGEVSVGSANNERRITNLAAGSADTDAVNVSQLKSVDSKFKDAGITDPNGSILDVVTYDAGSSKGKVTLAGTKSTDGGKTGGTTLSNVHQGAVTANSTDAINGSQMYALTGNPADQRPTIPDPNNPSGPQIPNPAYKGSGIRYFKANGKADDTDDAVATGTGAVAMGANAKATAANSVALGADSTTTADLTKAAYVAKDANPSTVAGATAVGEVSLGSAGKERRITNLAAGASDTDAVNVSQLKSVDSKFKVAGITDPNGSILDVVTYDAGSSKGKVTLAGTKSTDGGKTGGTTLSNVHQGAVTANSTDAINGAQMYALTGNPADQQPTIPDPNNPSGPQIPNPAYKGKGIRYFKANGKADDTDDAVATGSNAVAMGANAKATAANSVALGADSTTTADLTKAAYVAKDANPSTVAGATAVGEVSVGSAGKERRITNLAAGASDTDAVNVSQLKAVDSKFKVSGLTDDKGNALEAVVYKPGSNKTEVNFAGATGTLLTNVAPGRIAKDSKEAVNGAQIADLRDSLQGQITNIDNRVTNIENNGGGRAPFIAANGSPNPANADAGTSPGVAVGYNTNASGDQASAFGDSAVASGTNSVALGNGSVADRANSVSVGSQGHERVITNVADATAPTDAVNMRMMQAGDAATLKAANDYTDSQIDDVWQNLSSDIDHVNRQANRGIAAASALINVTPYLPGHTAVNAGVATYRGEVALGIGVSRWSENGRVNFNAGVSAAKGDDAVVRVGVGYVF</sequence>
<dbReference type="Pfam" id="PF03895">
    <property type="entry name" value="YadA_anchor"/>
    <property type="match status" value="1"/>
</dbReference>
<evidence type="ECO:0000256" key="1">
    <source>
        <dbReference type="ARBA" id="ARBA00004241"/>
    </source>
</evidence>
<evidence type="ECO:0000259" key="14">
    <source>
        <dbReference type="Pfam" id="PF05658"/>
    </source>
</evidence>
<gene>
    <name evidence="17" type="ORF">SAMN06296058_3518</name>
</gene>
<dbReference type="Pfam" id="PF13018">
    <property type="entry name" value="ESPR"/>
    <property type="match status" value="1"/>
</dbReference>
<dbReference type="InterPro" id="IPR008640">
    <property type="entry name" value="Adhesin_Head_dom"/>
</dbReference>
<evidence type="ECO:0000259" key="16">
    <source>
        <dbReference type="Pfam" id="PF13018"/>
    </source>
</evidence>
<dbReference type="Gene3D" id="2.150.10.10">
    <property type="entry name" value="Serralysin-like metalloprotease, C-terminal"/>
    <property type="match status" value="17"/>
</dbReference>
<evidence type="ECO:0000256" key="10">
    <source>
        <dbReference type="ARBA" id="ARBA00023237"/>
    </source>
</evidence>
<feature type="domain" description="Trimeric autotransporter adhesin YadA-like stalk" evidence="15">
    <location>
        <begin position="596"/>
        <end position="622"/>
    </location>
</feature>
<keyword evidence="4" id="KW-0813">Transport</keyword>
<feature type="domain" description="Trimeric autotransporter adhesin YadA-like stalk" evidence="15">
    <location>
        <begin position="147"/>
        <end position="173"/>
    </location>
</feature>
<feature type="domain" description="Trimeric autotransporter adhesin YadA-like head" evidence="14">
    <location>
        <begin position="923"/>
        <end position="948"/>
    </location>
</feature>
<feature type="domain" description="Trimeric autotransporter adhesin YadA-like stalk" evidence="15">
    <location>
        <begin position="1890"/>
        <end position="1917"/>
    </location>
</feature>
<evidence type="ECO:0000256" key="9">
    <source>
        <dbReference type="ARBA" id="ARBA00023136"/>
    </source>
</evidence>
<evidence type="ECO:0000256" key="6">
    <source>
        <dbReference type="ARBA" id="ARBA00022692"/>
    </source>
</evidence>
<dbReference type="InterPro" id="IPR011049">
    <property type="entry name" value="Serralysin-like_metalloprot_C"/>
</dbReference>
<dbReference type="InterPro" id="IPR008635">
    <property type="entry name" value="Coiled_stalk_dom"/>
</dbReference>
<evidence type="ECO:0000256" key="8">
    <source>
        <dbReference type="ARBA" id="ARBA00022927"/>
    </source>
</evidence>
<feature type="domain" description="Trimeric autotransporter adhesin YadA-like head" evidence="14">
    <location>
        <begin position="326"/>
        <end position="350"/>
    </location>
</feature>
<feature type="domain" description="Trimeric autotransporter adhesin YadA-like stalk" evidence="15">
    <location>
        <begin position="268"/>
        <end position="302"/>
    </location>
</feature>
<feature type="domain" description="ESPR" evidence="16">
    <location>
        <begin position="1"/>
        <end position="48"/>
    </location>
</feature>
<feature type="domain" description="Trimeric autotransporter adhesin YadA-like stalk" evidence="15">
    <location>
        <begin position="1565"/>
        <end position="1583"/>
    </location>
</feature>
<dbReference type="Gene3D" id="3.30.1300.30">
    <property type="entry name" value="GSPII I/J protein-like"/>
    <property type="match status" value="1"/>
</dbReference>
<feature type="domain" description="Trimeric autotransporter adhesin YadA-like C-terminal membrane anchor" evidence="13">
    <location>
        <begin position="2357"/>
        <end position="2416"/>
    </location>
</feature>
<keyword evidence="18" id="KW-1185">Reference proteome</keyword>
<feature type="domain" description="Trimeric autotransporter adhesin YadA-like head" evidence="14">
    <location>
        <begin position="1418"/>
        <end position="1444"/>
    </location>
</feature>
<keyword evidence="8" id="KW-0653">Protein transport</keyword>
<comment type="subcellular location">
    <subcellularLocation>
        <location evidence="2">Cell outer membrane</location>
    </subcellularLocation>
    <subcellularLocation>
        <location evidence="1">Cell surface</location>
    </subcellularLocation>
</comment>